<proteinExistence type="inferred from homology"/>
<feature type="binding site" evidence="2">
    <location>
        <position position="68"/>
    </location>
    <ligand>
        <name>substrate</name>
    </ligand>
</feature>
<dbReference type="Gene3D" id="2.160.10.10">
    <property type="entry name" value="Hexapeptide repeat proteins"/>
    <property type="match status" value="1"/>
</dbReference>
<dbReference type="InterPro" id="IPR041561">
    <property type="entry name" value="PglD_N"/>
</dbReference>
<accession>A0A166VL38</accession>
<protein>
    <recommendedName>
        <fullName evidence="3">PglD N-terminal domain-containing protein</fullName>
    </recommendedName>
</protein>
<reference evidence="4 5" key="1">
    <citation type="submission" date="2013-07" db="EMBL/GenBank/DDBJ databases">
        <title>Comparative Genomic and Metabolomic Analysis of Twelve Strains of Pseudoalteromonas luteoviolacea.</title>
        <authorList>
            <person name="Vynne N.G."/>
            <person name="Mansson M."/>
            <person name="Gram L."/>
        </authorList>
    </citation>
    <scope>NUCLEOTIDE SEQUENCE [LARGE SCALE GENOMIC DNA]</scope>
    <source>
        <strain evidence="4 5">DSM 6061</strain>
    </source>
</reference>
<dbReference type="Pfam" id="PF17836">
    <property type="entry name" value="PglD_N"/>
    <property type="match status" value="1"/>
</dbReference>
<dbReference type="PANTHER" id="PTHR43300">
    <property type="entry name" value="ACETYLTRANSFERASE"/>
    <property type="match status" value="1"/>
</dbReference>
<gene>
    <name evidence="4" type="ORF">N475_20930</name>
</gene>
<organism evidence="4 5">
    <name type="scientific">Pseudoalteromonas luteoviolacea DSM 6061</name>
    <dbReference type="NCBI Taxonomy" id="1365250"/>
    <lineage>
        <taxon>Bacteria</taxon>
        <taxon>Pseudomonadati</taxon>
        <taxon>Pseudomonadota</taxon>
        <taxon>Gammaproteobacteria</taxon>
        <taxon>Alteromonadales</taxon>
        <taxon>Pseudoalteromonadaceae</taxon>
        <taxon>Pseudoalteromonas</taxon>
    </lineage>
</organism>
<evidence type="ECO:0000313" key="5">
    <source>
        <dbReference type="Proteomes" id="UP000076643"/>
    </source>
</evidence>
<sequence length="226" mass="24430">MKPLVIVGCGNMAKTLAPYLKEKYQLVGYALDKKYISSETYEGLPVYPFESIEAYLDPEDVCFAVAIGFQDMNLIRESKFNEMKAKGFQPAQLVLNPRIEGHGVEVAKGSIILEHTSIHAGSVIGENTFISTGVDIGHNCKIGKNVWINSGVTIAGDVEIGDNSVLGVGATIGNNIAIAQCNFIGAGALVVKNTKKNETYAVKQSESLPINSRDFLKLSSIHRSNH</sequence>
<dbReference type="CDD" id="cd03360">
    <property type="entry name" value="LbH_AT_putative"/>
    <property type="match status" value="1"/>
</dbReference>
<dbReference type="AlphaFoldDB" id="A0A166VL38"/>
<evidence type="ECO:0000256" key="2">
    <source>
        <dbReference type="PIRSR" id="PIRSR620019-2"/>
    </source>
</evidence>
<evidence type="ECO:0000259" key="3">
    <source>
        <dbReference type="Pfam" id="PF17836"/>
    </source>
</evidence>
<dbReference type="InterPro" id="IPR011004">
    <property type="entry name" value="Trimer_LpxA-like_sf"/>
</dbReference>
<evidence type="ECO:0000313" key="4">
    <source>
        <dbReference type="EMBL" id="KZN32988.1"/>
    </source>
</evidence>
<name>A0A166VL38_9GAMM</name>
<dbReference type="InterPro" id="IPR001451">
    <property type="entry name" value="Hexapep"/>
</dbReference>
<dbReference type="InterPro" id="IPR020019">
    <property type="entry name" value="AcTrfase_PglD-like"/>
</dbReference>
<dbReference type="SUPFAM" id="SSF51161">
    <property type="entry name" value="Trimeric LpxA-like enzymes"/>
    <property type="match status" value="1"/>
</dbReference>
<comment type="caution">
    <text evidence="4">The sequence shown here is derived from an EMBL/GenBank/DDBJ whole genome shotgun (WGS) entry which is preliminary data.</text>
</comment>
<dbReference type="RefSeq" id="WP_063356958.1">
    <property type="nucleotide sequence ID" value="NZ_AQHB01000016.1"/>
</dbReference>
<dbReference type="Proteomes" id="UP000076643">
    <property type="component" value="Unassembled WGS sequence"/>
</dbReference>
<dbReference type="PATRIC" id="fig|1365250.3.peg.4017"/>
<feature type="domain" description="PglD N-terminal" evidence="3">
    <location>
        <begin position="4"/>
        <end position="82"/>
    </location>
</feature>
<dbReference type="PANTHER" id="PTHR43300:SF7">
    <property type="entry name" value="UDP-N-ACETYLBACILLOSAMINE N-ACETYLTRANSFERASE"/>
    <property type="match status" value="1"/>
</dbReference>
<dbReference type="InterPro" id="IPR050179">
    <property type="entry name" value="Trans_hexapeptide_repeat"/>
</dbReference>
<comment type="similarity">
    <text evidence="1">Belongs to the transferase hexapeptide repeat family.</text>
</comment>
<dbReference type="Pfam" id="PF00132">
    <property type="entry name" value="Hexapep"/>
    <property type="match status" value="1"/>
</dbReference>
<dbReference type="EMBL" id="AUYB01000126">
    <property type="protein sequence ID" value="KZN32988.1"/>
    <property type="molecule type" value="Genomic_DNA"/>
</dbReference>
<keyword evidence="5" id="KW-1185">Reference proteome</keyword>
<evidence type="ECO:0000256" key="1">
    <source>
        <dbReference type="ARBA" id="ARBA00007274"/>
    </source>
</evidence>